<comment type="caution">
    <text evidence="1">The sequence shown here is derived from an EMBL/GenBank/DDBJ whole genome shotgun (WGS) entry which is preliminary data.</text>
</comment>
<evidence type="ECO:0000313" key="1">
    <source>
        <dbReference type="EMBL" id="OGD89131.1"/>
    </source>
</evidence>
<protein>
    <submittedName>
        <fullName evidence="1">Uncharacterized protein</fullName>
    </submittedName>
</protein>
<proteinExistence type="predicted"/>
<dbReference type="InterPro" id="IPR038116">
    <property type="entry name" value="TrpR-like_sf"/>
</dbReference>
<dbReference type="Gene3D" id="1.10.1270.10">
    <property type="entry name" value="TrpR-like"/>
    <property type="match status" value="1"/>
</dbReference>
<dbReference type="Proteomes" id="UP000177369">
    <property type="component" value="Unassembled WGS sequence"/>
</dbReference>
<name>A0A1F5GB81_9BACT</name>
<organism evidence="1 2">
    <name type="scientific">Candidatus Curtissbacteria bacterium RIFCSPHIGHO2_02_FULL_40_16b</name>
    <dbReference type="NCBI Taxonomy" id="1797714"/>
    <lineage>
        <taxon>Bacteria</taxon>
        <taxon>Candidatus Curtissiibacteriota</taxon>
    </lineage>
</organism>
<gene>
    <name evidence="1" type="ORF">A3D04_00445</name>
</gene>
<sequence length="73" mass="8568">MTRVSKYYVDKKMLAEIDIAFKWLITSINKYKAVDSFVNDFFTDEERLMFAKRLFVGYLVAKGLGYKDIVSLI</sequence>
<dbReference type="STRING" id="1797714.A3D04_00445"/>
<accession>A0A1F5GB81</accession>
<dbReference type="AlphaFoldDB" id="A0A1F5GB81"/>
<reference evidence="1 2" key="1">
    <citation type="journal article" date="2016" name="Nat. Commun.">
        <title>Thousands of microbial genomes shed light on interconnected biogeochemical processes in an aquifer system.</title>
        <authorList>
            <person name="Anantharaman K."/>
            <person name="Brown C.T."/>
            <person name="Hug L.A."/>
            <person name="Sharon I."/>
            <person name="Castelle C.J."/>
            <person name="Probst A.J."/>
            <person name="Thomas B.C."/>
            <person name="Singh A."/>
            <person name="Wilkins M.J."/>
            <person name="Karaoz U."/>
            <person name="Brodie E.L."/>
            <person name="Williams K.H."/>
            <person name="Hubbard S.S."/>
            <person name="Banfield J.F."/>
        </authorList>
    </citation>
    <scope>NUCLEOTIDE SEQUENCE [LARGE SCALE GENOMIC DNA]</scope>
</reference>
<dbReference type="EMBL" id="MFBD01000011">
    <property type="protein sequence ID" value="OGD89131.1"/>
    <property type="molecule type" value="Genomic_DNA"/>
</dbReference>
<evidence type="ECO:0000313" key="2">
    <source>
        <dbReference type="Proteomes" id="UP000177369"/>
    </source>
</evidence>